<organism evidence="2 3">
    <name type="scientific">Rotaria sordida</name>
    <dbReference type="NCBI Taxonomy" id="392033"/>
    <lineage>
        <taxon>Eukaryota</taxon>
        <taxon>Metazoa</taxon>
        <taxon>Spiralia</taxon>
        <taxon>Gnathifera</taxon>
        <taxon>Rotifera</taxon>
        <taxon>Eurotatoria</taxon>
        <taxon>Bdelloidea</taxon>
        <taxon>Philodinida</taxon>
        <taxon>Philodinidae</taxon>
        <taxon>Rotaria</taxon>
    </lineage>
</organism>
<gene>
    <name evidence="2" type="ORF">OTI717_LOCUS10078</name>
</gene>
<name>A0A818S353_9BILA</name>
<accession>A0A818S353</accession>
<proteinExistence type="predicted"/>
<evidence type="ECO:0000313" key="2">
    <source>
        <dbReference type="EMBL" id="CAF3663418.1"/>
    </source>
</evidence>
<protein>
    <submittedName>
        <fullName evidence="2">Uncharacterized protein</fullName>
    </submittedName>
</protein>
<reference evidence="2" key="1">
    <citation type="submission" date="2021-02" db="EMBL/GenBank/DDBJ databases">
        <authorList>
            <person name="Nowell W R."/>
        </authorList>
    </citation>
    <scope>NUCLEOTIDE SEQUENCE</scope>
</reference>
<sequence>MSYKHNSWSISTQSHFIKSNTFKKRKHVRFGGNCRDPLNLNELIQKSKQSITNNDNIDMNSHGNDRLVEILLQPDIYDPLCLDISSYNNENSIKFTSINQHTNISTIRQNFQPIKHDQQIPTKTKQHSSINRY</sequence>
<feature type="region of interest" description="Disordered" evidence="1">
    <location>
        <begin position="114"/>
        <end position="133"/>
    </location>
</feature>
<feature type="compositionally biased region" description="Polar residues" evidence="1">
    <location>
        <begin position="119"/>
        <end position="133"/>
    </location>
</feature>
<dbReference type="AlphaFoldDB" id="A0A818S353"/>
<evidence type="ECO:0000313" key="3">
    <source>
        <dbReference type="Proteomes" id="UP000663823"/>
    </source>
</evidence>
<comment type="caution">
    <text evidence="2">The sequence shown here is derived from an EMBL/GenBank/DDBJ whole genome shotgun (WGS) entry which is preliminary data.</text>
</comment>
<dbReference type="EMBL" id="CAJOAX010000890">
    <property type="protein sequence ID" value="CAF3663418.1"/>
    <property type="molecule type" value="Genomic_DNA"/>
</dbReference>
<evidence type="ECO:0000256" key="1">
    <source>
        <dbReference type="SAM" id="MobiDB-lite"/>
    </source>
</evidence>
<dbReference type="Proteomes" id="UP000663823">
    <property type="component" value="Unassembled WGS sequence"/>
</dbReference>